<dbReference type="SMART" id="SM00354">
    <property type="entry name" value="HTH_LACI"/>
    <property type="match status" value="1"/>
</dbReference>
<evidence type="ECO:0000313" key="6">
    <source>
        <dbReference type="Proteomes" id="UP000182932"/>
    </source>
</evidence>
<dbReference type="SUPFAM" id="SSF47413">
    <property type="entry name" value="lambda repressor-like DNA-binding domains"/>
    <property type="match status" value="1"/>
</dbReference>
<dbReference type="InterPro" id="IPR010982">
    <property type="entry name" value="Lambda_DNA-bd_dom_sf"/>
</dbReference>
<dbReference type="Pfam" id="PF13407">
    <property type="entry name" value="Peripla_BP_4"/>
    <property type="match status" value="1"/>
</dbReference>
<dbReference type="RefSeq" id="WP_074839232.1">
    <property type="nucleotide sequence ID" value="NZ_CATLQZ010000024.1"/>
</dbReference>
<dbReference type="CDD" id="cd01392">
    <property type="entry name" value="HTH_LacI"/>
    <property type="match status" value="1"/>
</dbReference>
<dbReference type="GO" id="GO:0000976">
    <property type="term" value="F:transcription cis-regulatory region binding"/>
    <property type="evidence" value="ECO:0007669"/>
    <property type="project" value="TreeGrafter"/>
</dbReference>
<evidence type="ECO:0000313" key="5">
    <source>
        <dbReference type="EMBL" id="SEK06507.1"/>
    </source>
</evidence>
<dbReference type="CDD" id="cd06307">
    <property type="entry name" value="PBP1_sugar_binding"/>
    <property type="match status" value="1"/>
</dbReference>
<comment type="caution">
    <text evidence="5">The sequence shown here is derived from an EMBL/GenBank/DDBJ whole genome shotgun (WGS) entry which is preliminary data.</text>
</comment>
<dbReference type="PROSITE" id="PS00356">
    <property type="entry name" value="HTH_LACI_1"/>
    <property type="match status" value="1"/>
</dbReference>
<dbReference type="AlphaFoldDB" id="A0A975WE97"/>
<reference evidence="5 6" key="1">
    <citation type="submission" date="2016-10" db="EMBL/GenBank/DDBJ databases">
        <authorList>
            <person name="Varghese N."/>
            <person name="Submissions S."/>
        </authorList>
    </citation>
    <scope>NUCLEOTIDE SEQUENCE [LARGE SCALE GENOMIC DNA]</scope>
    <source>
        <strain evidence="5 6">FF3</strain>
    </source>
</reference>
<dbReference type="InterPro" id="IPR025997">
    <property type="entry name" value="SBP_2_dom"/>
</dbReference>
<dbReference type="PANTHER" id="PTHR30146">
    <property type="entry name" value="LACI-RELATED TRANSCRIPTIONAL REPRESSOR"/>
    <property type="match status" value="1"/>
</dbReference>
<dbReference type="Gene3D" id="1.10.260.40">
    <property type="entry name" value="lambda repressor-like DNA-binding domains"/>
    <property type="match status" value="1"/>
</dbReference>
<dbReference type="InterPro" id="IPR028082">
    <property type="entry name" value="Peripla_BP_I"/>
</dbReference>
<keyword evidence="6" id="KW-1185">Reference proteome</keyword>
<dbReference type="Proteomes" id="UP000182932">
    <property type="component" value="Unassembled WGS sequence"/>
</dbReference>
<dbReference type="GeneID" id="80820565"/>
<keyword evidence="2" id="KW-0238">DNA-binding</keyword>
<dbReference type="PANTHER" id="PTHR30146:SF152">
    <property type="entry name" value="TRANSCRIPTIONAL REGULATORY PROTEIN"/>
    <property type="match status" value="1"/>
</dbReference>
<proteinExistence type="predicted"/>
<dbReference type="SUPFAM" id="SSF53822">
    <property type="entry name" value="Periplasmic binding protein-like I"/>
    <property type="match status" value="1"/>
</dbReference>
<accession>A0A975WE97</accession>
<organism evidence="5 6">
    <name type="scientific">Marinovum algicola</name>
    <dbReference type="NCBI Taxonomy" id="42444"/>
    <lineage>
        <taxon>Bacteria</taxon>
        <taxon>Pseudomonadati</taxon>
        <taxon>Pseudomonadota</taxon>
        <taxon>Alphaproteobacteria</taxon>
        <taxon>Rhodobacterales</taxon>
        <taxon>Roseobacteraceae</taxon>
        <taxon>Marinovum</taxon>
    </lineage>
</organism>
<evidence type="ECO:0000256" key="3">
    <source>
        <dbReference type="ARBA" id="ARBA00023163"/>
    </source>
</evidence>
<evidence type="ECO:0000256" key="1">
    <source>
        <dbReference type="ARBA" id="ARBA00023015"/>
    </source>
</evidence>
<evidence type="ECO:0000259" key="4">
    <source>
        <dbReference type="PROSITE" id="PS50932"/>
    </source>
</evidence>
<dbReference type="InterPro" id="IPR000843">
    <property type="entry name" value="HTH_LacI"/>
</dbReference>
<dbReference type="EMBL" id="FNYY01000023">
    <property type="protein sequence ID" value="SEK06507.1"/>
    <property type="molecule type" value="Genomic_DNA"/>
</dbReference>
<name>A0A975WE97_9RHOB</name>
<feature type="domain" description="HTH lacI-type" evidence="4">
    <location>
        <begin position="4"/>
        <end position="60"/>
    </location>
</feature>
<dbReference type="Gene3D" id="3.40.50.2300">
    <property type="match status" value="2"/>
</dbReference>
<keyword evidence="1" id="KW-0805">Transcription regulation</keyword>
<keyword evidence="3" id="KW-0804">Transcription</keyword>
<gene>
    <name evidence="5" type="ORF">SAMN04487940_1239</name>
</gene>
<evidence type="ECO:0000256" key="2">
    <source>
        <dbReference type="ARBA" id="ARBA00023125"/>
    </source>
</evidence>
<dbReference type="Pfam" id="PF00356">
    <property type="entry name" value="LacI"/>
    <property type="match status" value="1"/>
</dbReference>
<dbReference type="PROSITE" id="PS50932">
    <property type="entry name" value="HTH_LACI_2"/>
    <property type="match status" value="1"/>
</dbReference>
<protein>
    <submittedName>
        <fullName evidence="5">Transcriptional regulator, LacI family</fullName>
    </submittedName>
</protein>
<dbReference type="GO" id="GO:0003700">
    <property type="term" value="F:DNA-binding transcription factor activity"/>
    <property type="evidence" value="ECO:0007669"/>
    <property type="project" value="TreeGrafter"/>
</dbReference>
<sequence>MKKPTVEDIARHADVSTATVGRVLNNRGSVSANAREKVANAVRELGYRQLPDSITHSVRGVLKFLFLIPNGESAFLQMFKQAVASAPAAVPDYEVKIDFGYIPFDDDEAIIAQLDAVSCEDYQGIAVFAVDAPGVRHAIERAKTRGLQVVTLVSDITDAPVNFIGINNVNAGRVAGSLMGRFLPAGRHKIAIVCGTARLRDQIDRIYGFNQALDATLKTVEVLEPLEGNSIIEKNYQLVRKLLAEHPDISGIYSSSAGNSGILRALSEIEQRPIVIMHELTPRLREALSRGELDAVIGQNVDHIARSAVRVLRAHCLGAPIVESQEKITIDIFLADNMP</sequence>